<keyword evidence="10" id="KW-1185">Reference proteome</keyword>
<feature type="transmembrane region" description="Helical" evidence="8">
    <location>
        <begin position="554"/>
        <end position="575"/>
    </location>
</feature>
<comment type="subcellular location">
    <subcellularLocation>
        <location evidence="1">Membrane</location>
        <topology evidence="1">Multi-pass membrane protein</topology>
    </subcellularLocation>
</comment>
<dbReference type="AlphaFoldDB" id="A0A152A9W3"/>
<dbReference type="STRING" id="361077.A0A152A9W3"/>
<dbReference type="GO" id="GO:0005737">
    <property type="term" value="C:cytoplasm"/>
    <property type="evidence" value="ECO:0007669"/>
    <property type="project" value="UniProtKB-ARBA"/>
</dbReference>
<dbReference type="OrthoDB" id="196717at2759"/>
<dbReference type="PANTHER" id="PTHR10414">
    <property type="entry name" value="ETHANOLAMINEPHOSPHOTRANSFERASE"/>
    <property type="match status" value="1"/>
</dbReference>
<comment type="caution">
    <text evidence="9">The sequence shown here is derived from an EMBL/GenBank/DDBJ whole genome shotgun (WGS) entry which is preliminary data.</text>
</comment>
<accession>A0A152A9W3</accession>
<gene>
    <name evidence="9" type="ORF">DLAC_00327</name>
</gene>
<dbReference type="PROSITE" id="PS00379">
    <property type="entry name" value="CDP_ALCOHOL_P_TRANSF"/>
    <property type="match status" value="1"/>
</dbReference>
<evidence type="ECO:0000256" key="1">
    <source>
        <dbReference type="ARBA" id="ARBA00004141"/>
    </source>
</evidence>
<dbReference type="Pfam" id="PF11326">
    <property type="entry name" value="PANTS-like"/>
    <property type="match status" value="1"/>
</dbReference>
<feature type="transmembrane region" description="Helical" evidence="8">
    <location>
        <begin position="276"/>
        <end position="296"/>
    </location>
</feature>
<dbReference type="InterPro" id="IPR043130">
    <property type="entry name" value="CDP-OH_PTrfase_TM_dom"/>
</dbReference>
<feature type="transmembrane region" description="Helical" evidence="8">
    <location>
        <begin position="302"/>
        <end position="321"/>
    </location>
</feature>
<feature type="transmembrane region" description="Helical" evidence="8">
    <location>
        <begin position="492"/>
        <end position="511"/>
    </location>
</feature>
<protein>
    <recommendedName>
        <fullName evidence="11">CDP-alcohol phosphatidyltransferase</fullName>
    </recommendedName>
</protein>
<keyword evidence="3 7" id="KW-0808">Transferase</keyword>
<evidence type="ECO:0000313" key="10">
    <source>
        <dbReference type="Proteomes" id="UP000076078"/>
    </source>
</evidence>
<dbReference type="Proteomes" id="UP000076078">
    <property type="component" value="Unassembled WGS sequence"/>
</dbReference>
<feature type="transmembrane region" description="Helical" evidence="8">
    <location>
        <begin position="368"/>
        <end position="385"/>
    </location>
</feature>
<feature type="transmembrane region" description="Helical" evidence="8">
    <location>
        <begin position="463"/>
        <end position="486"/>
    </location>
</feature>
<dbReference type="Gene3D" id="1.20.120.1760">
    <property type="match status" value="1"/>
</dbReference>
<dbReference type="EMBL" id="LODT01000001">
    <property type="protein sequence ID" value="KYR02857.1"/>
    <property type="molecule type" value="Genomic_DNA"/>
</dbReference>
<dbReference type="InterPro" id="IPR021475">
    <property type="entry name" value="Pants/Emi1-like"/>
</dbReference>
<evidence type="ECO:0000256" key="6">
    <source>
        <dbReference type="ARBA" id="ARBA00023136"/>
    </source>
</evidence>
<evidence type="ECO:0000256" key="8">
    <source>
        <dbReference type="SAM" id="Phobius"/>
    </source>
</evidence>
<dbReference type="Pfam" id="PF01066">
    <property type="entry name" value="CDP-OH_P_transf"/>
    <property type="match status" value="1"/>
</dbReference>
<sequence>MNERVYTQKEIDDVFLENDKIILIKQNEETIIIPPSEFKAKGNQYYKPIDKLVTFPKKLSNEHMSCTPFLREFISCHSPSGYIRGLYRYGESRCQSENLNLTHCYQITLSVSRDSREKKMKEIQDEKNLIKDRFYRDHYWQERKETDKFTLDNSIFGYTSSLINLIANPNNKEFINELIIVNKQKTRRFNNNNSSSSDSLGLSRQQGTMQLLDDFQNSNFHNEMSRFFRYITDKGIANLAHYSYSGVDNSFCGKLFLKHWWNYCVEFTPLWLAPNIITLVGLLCNILMYLIIYFYCPTLTEAAPRWCYFAVAFLIFAYQTLDNVDGKQARKTKSSSPLGELFDHCCDALSVAMFALVMSATLRLGPKWAFVNLLVGIWPFYLAHWEEYHAGILVLGEFNGPTEAQILFIIIEIITGIFTSDFWTYGSSITLGQIATVVITFVAIMTIFQNFRNTYKLQNRMNYMACLQQLSPICIFTFLIVVWAGVAPHLLVGKPHLFIMTIGILFSYIQSRYITQRVCHDDCLLWYYILIPLSINVFNSILARYSSPIINEEYALYFLFVLACCQFLIFAYFVTQQLCQHLKIRVFVIPYPGSTNIDNTSLLSNMEEGVSQDSNTDDGNDDSK</sequence>
<dbReference type="InParanoid" id="A0A152A9W3"/>
<evidence type="ECO:0000256" key="4">
    <source>
        <dbReference type="ARBA" id="ARBA00022692"/>
    </source>
</evidence>
<dbReference type="InterPro" id="IPR048254">
    <property type="entry name" value="CDP_ALCOHOL_P_TRANSF_CS"/>
</dbReference>
<comment type="similarity">
    <text evidence="2 7">Belongs to the CDP-alcohol phosphatidyltransferase class-I family.</text>
</comment>
<organism evidence="9 10">
    <name type="scientific">Tieghemostelium lacteum</name>
    <name type="common">Slime mold</name>
    <name type="synonym">Dictyostelium lacteum</name>
    <dbReference type="NCBI Taxonomy" id="361077"/>
    <lineage>
        <taxon>Eukaryota</taxon>
        <taxon>Amoebozoa</taxon>
        <taxon>Evosea</taxon>
        <taxon>Eumycetozoa</taxon>
        <taxon>Dictyostelia</taxon>
        <taxon>Dictyosteliales</taxon>
        <taxon>Raperosteliaceae</taxon>
        <taxon>Tieghemostelium</taxon>
    </lineage>
</organism>
<evidence type="ECO:0008006" key="11">
    <source>
        <dbReference type="Google" id="ProtNLM"/>
    </source>
</evidence>
<keyword evidence="6 8" id="KW-0472">Membrane</keyword>
<dbReference type="GO" id="GO:0012505">
    <property type="term" value="C:endomembrane system"/>
    <property type="evidence" value="ECO:0007669"/>
    <property type="project" value="UniProtKB-ARBA"/>
</dbReference>
<dbReference type="GO" id="GO:0008654">
    <property type="term" value="P:phospholipid biosynthetic process"/>
    <property type="evidence" value="ECO:0007669"/>
    <property type="project" value="InterPro"/>
</dbReference>
<evidence type="ECO:0000256" key="7">
    <source>
        <dbReference type="RuleBase" id="RU003750"/>
    </source>
</evidence>
<dbReference type="OMA" id="REFISCH"/>
<keyword evidence="4 8" id="KW-0812">Transmembrane</keyword>
<feature type="transmembrane region" description="Helical" evidence="8">
    <location>
        <begin position="431"/>
        <end position="451"/>
    </location>
</feature>
<evidence type="ECO:0000256" key="3">
    <source>
        <dbReference type="ARBA" id="ARBA00022679"/>
    </source>
</evidence>
<evidence type="ECO:0000313" key="9">
    <source>
        <dbReference type="EMBL" id="KYR02857.1"/>
    </source>
</evidence>
<dbReference type="InterPro" id="IPR000462">
    <property type="entry name" value="CDP-OH_P_trans"/>
</dbReference>
<name>A0A152A9W3_TIELA</name>
<evidence type="ECO:0000256" key="5">
    <source>
        <dbReference type="ARBA" id="ARBA00022989"/>
    </source>
</evidence>
<dbReference type="FunCoup" id="A0A152A9W3">
    <property type="interactions" value="51"/>
</dbReference>
<dbReference type="GO" id="GO:0016780">
    <property type="term" value="F:phosphotransferase activity, for other substituted phosphate groups"/>
    <property type="evidence" value="ECO:0007669"/>
    <property type="project" value="InterPro"/>
</dbReference>
<keyword evidence="5 8" id="KW-1133">Transmembrane helix</keyword>
<feature type="transmembrane region" description="Helical" evidence="8">
    <location>
        <begin position="523"/>
        <end position="542"/>
    </location>
</feature>
<dbReference type="GO" id="GO:0016020">
    <property type="term" value="C:membrane"/>
    <property type="evidence" value="ECO:0007669"/>
    <property type="project" value="UniProtKB-SubCell"/>
</dbReference>
<reference evidence="9 10" key="1">
    <citation type="submission" date="2015-12" db="EMBL/GenBank/DDBJ databases">
        <title>Dictyostelia acquired genes for synthesis and detection of signals that induce cell-type specialization by lateral gene transfer from prokaryotes.</title>
        <authorList>
            <person name="Gloeckner G."/>
            <person name="Schaap P."/>
        </authorList>
    </citation>
    <scope>NUCLEOTIDE SEQUENCE [LARGE SCALE GENOMIC DNA]</scope>
    <source>
        <strain evidence="9 10">TK</strain>
    </source>
</reference>
<dbReference type="FunFam" id="1.20.120.1760:FF:000002">
    <property type="entry name" value="Choline/ethanolamine phosphotransferase 1"/>
    <property type="match status" value="1"/>
</dbReference>
<dbReference type="PANTHER" id="PTHR10414:SF75">
    <property type="entry name" value="CDP-ALCOHOL PHOSPHATIDYLTRANSFERASE"/>
    <property type="match status" value="1"/>
</dbReference>
<dbReference type="InterPro" id="IPR014472">
    <property type="entry name" value="CHOPT"/>
</dbReference>
<evidence type="ECO:0000256" key="2">
    <source>
        <dbReference type="ARBA" id="ARBA00010441"/>
    </source>
</evidence>
<proteinExistence type="inferred from homology"/>